<evidence type="ECO:0000256" key="1">
    <source>
        <dbReference type="SAM" id="MobiDB-lite"/>
    </source>
</evidence>
<organism evidence="2 3">
    <name type="scientific">Cyclocybe aegerita</name>
    <name type="common">Black poplar mushroom</name>
    <name type="synonym">Agrocybe aegerita</name>
    <dbReference type="NCBI Taxonomy" id="1973307"/>
    <lineage>
        <taxon>Eukaryota</taxon>
        <taxon>Fungi</taxon>
        <taxon>Dikarya</taxon>
        <taxon>Basidiomycota</taxon>
        <taxon>Agaricomycotina</taxon>
        <taxon>Agaricomycetes</taxon>
        <taxon>Agaricomycetidae</taxon>
        <taxon>Agaricales</taxon>
        <taxon>Agaricineae</taxon>
        <taxon>Bolbitiaceae</taxon>
        <taxon>Cyclocybe</taxon>
    </lineage>
</organism>
<accession>A0A8S0VZE6</accession>
<dbReference type="EMBL" id="CACVBS010000040">
    <property type="protein sequence ID" value="CAA7263531.1"/>
    <property type="molecule type" value="Genomic_DNA"/>
</dbReference>
<gene>
    <name evidence="2" type="ORF">AAE3_LOCUS5916</name>
</gene>
<dbReference type="OrthoDB" id="2985972at2759"/>
<keyword evidence="3" id="KW-1185">Reference proteome</keyword>
<name>A0A8S0VZE6_CYCAE</name>
<evidence type="ECO:0000313" key="3">
    <source>
        <dbReference type="Proteomes" id="UP000467700"/>
    </source>
</evidence>
<feature type="compositionally biased region" description="Polar residues" evidence="1">
    <location>
        <begin position="1"/>
        <end position="12"/>
    </location>
</feature>
<evidence type="ECO:0000313" key="2">
    <source>
        <dbReference type="EMBL" id="CAA7263531.1"/>
    </source>
</evidence>
<dbReference type="AlphaFoldDB" id="A0A8S0VZE6"/>
<feature type="region of interest" description="Disordered" evidence="1">
    <location>
        <begin position="1"/>
        <end position="23"/>
    </location>
</feature>
<sequence length="389" mass="44021">MDAPPFTQTPFSGQAAPDEAPTPRPTSDYFQFFYFHAKNVIECLNVVPFLKESESLRVLFSLPVSDPTEGTPTNPIVLEGTSRGMLQALAIYVNNYGWSDDVLDKVSLVHILHFGHMWGAKKPLTWAIKKLELLQISPARMLELAGHYNVKQWVKPATRALLDTPLKRYTTEDKLTLGLEIFSIIAEAQEELEYVMKYVATIPPPLLKETATRSLLWCPHHAHCVVAWAEGWWLDIARRLVDPEKPLSFFRITDQLEVTQFPGMRDKCCKDAIAFLREHPSAFSGHYTVSQRTVERDGSFLPPADELAQDPRAPHSDWFPLPEAERDAGIFINGDDEIQAAQDILGEDFDYDADDDNNSIDVYCEALFRMESFLNAQASEVSEEESDDL</sequence>
<proteinExistence type="predicted"/>
<reference evidence="2 3" key="1">
    <citation type="submission" date="2020-01" db="EMBL/GenBank/DDBJ databases">
        <authorList>
            <person name="Gupta K D."/>
        </authorList>
    </citation>
    <scope>NUCLEOTIDE SEQUENCE [LARGE SCALE GENOMIC DNA]</scope>
</reference>
<comment type="caution">
    <text evidence="2">The sequence shown here is derived from an EMBL/GenBank/DDBJ whole genome shotgun (WGS) entry which is preliminary data.</text>
</comment>
<protein>
    <submittedName>
        <fullName evidence="2">Uncharacterized protein</fullName>
    </submittedName>
</protein>
<dbReference type="Proteomes" id="UP000467700">
    <property type="component" value="Unassembled WGS sequence"/>
</dbReference>